<evidence type="ECO:0000313" key="1">
    <source>
        <dbReference type="EMBL" id="KAI5338491.1"/>
    </source>
</evidence>
<evidence type="ECO:0000313" key="2">
    <source>
        <dbReference type="Proteomes" id="UP001054821"/>
    </source>
</evidence>
<keyword evidence="2" id="KW-1185">Reference proteome</keyword>
<reference evidence="1 2" key="1">
    <citation type="journal article" date="2022" name="G3 (Bethesda)">
        <title>Whole-genome sequence and methylome profiling of the almond [Prunus dulcis (Mill.) D.A. Webb] cultivar 'Nonpareil'.</title>
        <authorList>
            <person name="D'Amico-Willman K.M."/>
            <person name="Ouma W.Z."/>
            <person name="Meulia T."/>
            <person name="Sideli G.M."/>
            <person name="Gradziel T.M."/>
            <person name="Fresnedo-Ramirez J."/>
        </authorList>
    </citation>
    <scope>NUCLEOTIDE SEQUENCE [LARGE SCALE GENOMIC DNA]</scope>
    <source>
        <strain evidence="1">Clone GOH B32 T37-40</strain>
    </source>
</reference>
<dbReference type="EMBL" id="JAJFAZ020000003">
    <property type="protein sequence ID" value="KAI5338491.1"/>
    <property type="molecule type" value="Genomic_DNA"/>
</dbReference>
<protein>
    <submittedName>
        <fullName evidence="1">Uncharacterized protein</fullName>
    </submittedName>
</protein>
<organism evidence="1 2">
    <name type="scientific">Prunus dulcis</name>
    <name type="common">Almond</name>
    <name type="synonym">Amygdalus dulcis</name>
    <dbReference type="NCBI Taxonomy" id="3755"/>
    <lineage>
        <taxon>Eukaryota</taxon>
        <taxon>Viridiplantae</taxon>
        <taxon>Streptophyta</taxon>
        <taxon>Embryophyta</taxon>
        <taxon>Tracheophyta</taxon>
        <taxon>Spermatophyta</taxon>
        <taxon>Magnoliopsida</taxon>
        <taxon>eudicotyledons</taxon>
        <taxon>Gunneridae</taxon>
        <taxon>Pentapetalae</taxon>
        <taxon>rosids</taxon>
        <taxon>fabids</taxon>
        <taxon>Rosales</taxon>
        <taxon>Rosaceae</taxon>
        <taxon>Amygdaloideae</taxon>
        <taxon>Amygdaleae</taxon>
        <taxon>Prunus</taxon>
    </lineage>
</organism>
<dbReference type="AlphaFoldDB" id="A0AAD4WAC7"/>
<gene>
    <name evidence="1" type="ORF">L3X38_017762</name>
</gene>
<dbReference type="Proteomes" id="UP001054821">
    <property type="component" value="Chromosome 3"/>
</dbReference>
<sequence length="79" mass="8679">MTRARRSPTFDYNKAAIPATEWCGCCCAPTAHSAAKQLQQDGAAEQLRESVLVVARLWRSRGHVAVVLQFQQLKAAATH</sequence>
<name>A0AAD4WAC7_PRUDU</name>
<accession>A0AAD4WAC7</accession>
<proteinExistence type="predicted"/>
<comment type="caution">
    <text evidence="1">The sequence shown here is derived from an EMBL/GenBank/DDBJ whole genome shotgun (WGS) entry which is preliminary data.</text>
</comment>